<accession>A0ABP7IXU0</accession>
<dbReference type="Pfam" id="PF25547">
    <property type="entry name" value="WXG100_2"/>
    <property type="match status" value="1"/>
</dbReference>
<evidence type="ECO:0000256" key="1">
    <source>
        <dbReference type="SAM" id="MobiDB-lite"/>
    </source>
</evidence>
<evidence type="ECO:0000259" key="2">
    <source>
        <dbReference type="Pfam" id="PF25547"/>
    </source>
</evidence>
<feature type="region of interest" description="Disordered" evidence="1">
    <location>
        <begin position="205"/>
        <end position="290"/>
    </location>
</feature>
<evidence type="ECO:0000313" key="4">
    <source>
        <dbReference type="Proteomes" id="UP001500888"/>
    </source>
</evidence>
<proteinExistence type="predicted"/>
<evidence type="ECO:0000313" key="3">
    <source>
        <dbReference type="EMBL" id="GAA3829737.1"/>
    </source>
</evidence>
<comment type="caution">
    <text evidence="3">The sequence shown here is derived from an EMBL/GenBank/DDBJ whole genome shotgun (WGS) entry which is preliminary data.</text>
</comment>
<protein>
    <recommendedName>
        <fullName evidence="2">Outer membrane channel protein CpnT-like N-terminal domain-containing protein</fullName>
    </recommendedName>
</protein>
<dbReference type="Proteomes" id="UP001500888">
    <property type="component" value="Unassembled WGS sequence"/>
</dbReference>
<dbReference type="EMBL" id="BAAAZR010000028">
    <property type="protein sequence ID" value="GAA3829737.1"/>
    <property type="molecule type" value="Genomic_DNA"/>
</dbReference>
<organism evidence="3 4">
    <name type="scientific">Sphaerisporangium flaviroseum</name>
    <dbReference type="NCBI Taxonomy" id="509199"/>
    <lineage>
        <taxon>Bacteria</taxon>
        <taxon>Bacillati</taxon>
        <taxon>Actinomycetota</taxon>
        <taxon>Actinomycetes</taxon>
        <taxon>Streptosporangiales</taxon>
        <taxon>Streptosporangiaceae</taxon>
        <taxon>Sphaerisporangium</taxon>
    </lineage>
</organism>
<keyword evidence="4" id="KW-1185">Reference proteome</keyword>
<dbReference type="RefSeq" id="WP_344947156.1">
    <property type="nucleotide sequence ID" value="NZ_BAAAZR010000028.1"/>
</dbReference>
<feature type="domain" description="Outer membrane channel protein CpnT-like N-terminal" evidence="2">
    <location>
        <begin position="18"/>
        <end position="143"/>
    </location>
</feature>
<dbReference type="InterPro" id="IPR057746">
    <property type="entry name" value="CpnT-like_N"/>
</dbReference>
<sequence length="290" mass="30037">MGVTLPPWADGILDLAGVPWPNIDEDEIRKDARAWRTVLAASAPAAEGADRTVLRQTSGDYQGTSATALANHWRQTGGDGHLSQAAGAGRFAPVVLEGAADVVTGTKVAVISQASVSAVKLATTLLAGGPLAIGTATATVLATRYAMGKILREAGEGGARVLAPGLARRVTEPLARILRNSRGPWGGGPSLAGAGGPARIPIGHNPLTGAGGGPPRGGLKLDMGRGGGKRYGKQTAPRLSKQEQEELAKKAAGEPYDRRVVTKAERKLKQGEKFEGDRNEQKRQGNNKSQ</sequence>
<reference evidence="4" key="1">
    <citation type="journal article" date="2019" name="Int. J. Syst. Evol. Microbiol.">
        <title>The Global Catalogue of Microorganisms (GCM) 10K type strain sequencing project: providing services to taxonomists for standard genome sequencing and annotation.</title>
        <authorList>
            <consortium name="The Broad Institute Genomics Platform"/>
            <consortium name="The Broad Institute Genome Sequencing Center for Infectious Disease"/>
            <person name="Wu L."/>
            <person name="Ma J."/>
        </authorList>
    </citation>
    <scope>NUCLEOTIDE SEQUENCE [LARGE SCALE GENOMIC DNA]</scope>
    <source>
        <strain evidence="4">JCM 16908</strain>
    </source>
</reference>
<name>A0ABP7IXU0_9ACTN</name>
<gene>
    <name evidence="3" type="ORF">GCM10022226_58240</name>
</gene>
<feature type="compositionally biased region" description="Basic and acidic residues" evidence="1">
    <location>
        <begin position="240"/>
        <end position="283"/>
    </location>
</feature>